<gene>
    <name evidence="1" type="ORF">BpHYR1_035158</name>
</gene>
<name>A0A3M7SDT9_BRAPC</name>
<dbReference type="EMBL" id="REGN01001547">
    <property type="protein sequence ID" value="RNA33974.1"/>
    <property type="molecule type" value="Genomic_DNA"/>
</dbReference>
<dbReference type="InterPro" id="IPR013783">
    <property type="entry name" value="Ig-like_fold"/>
</dbReference>
<reference evidence="1 2" key="1">
    <citation type="journal article" date="2018" name="Sci. Rep.">
        <title>Genomic signatures of local adaptation to the degree of environmental predictability in rotifers.</title>
        <authorList>
            <person name="Franch-Gras L."/>
            <person name="Hahn C."/>
            <person name="Garcia-Roger E.M."/>
            <person name="Carmona M.J."/>
            <person name="Serra M."/>
            <person name="Gomez A."/>
        </authorList>
    </citation>
    <scope>NUCLEOTIDE SEQUENCE [LARGE SCALE GENOMIC DNA]</scope>
    <source>
        <strain evidence="1">HYR1</strain>
    </source>
</reference>
<evidence type="ECO:0000313" key="2">
    <source>
        <dbReference type="Proteomes" id="UP000276133"/>
    </source>
</evidence>
<sequence length="158" mass="18577">MILTLFDLADYFILAINYKILPILNFKLFKQKNKPVRKIYWERLDGSKLSTNVRTHSGILEIINISENDEGYYACNVITFINQHLKKTIHITKPKEFSPQMPILKIVPIEVDIRRGGRVELECQTVTFKSYKLTFNPRQDEQAKKYHTKIEIINSCMI</sequence>
<dbReference type="Proteomes" id="UP000276133">
    <property type="component" value="Unassembled WGS sequence"/>
</dbReference>
<comment type="caution">
    <text evidence="1">The sequence shown here is derived from an EMBL/GenBank/DDBJ whole genome shotgun (WGS) entry which is preliminary data.</text>
</comment>
<dbReference type="SUPFAM" id="SSF48726">
    <property type="entry name" value="Immunoglobulin"/>
    <property type="match status" value="1"/>
</dbReference>
<evidence type="ECO:0000313" key="1">
    <source>
        <dbReference type="EMBL" id="RNA33974.1"/>
    </source>
</evidence>
<accession>A0A3M7SDT9</accession>
<keyword evidence="2" id="KW-1185">Reference proteome</keyword>
<proteinExistence type="predicted"/>
<dbReference type="Gene3D" id="2.60.40.10">
    <property type="entry name" value="Immunoglobulins"/>
    <property type="match status" value="1"/>
</dbReference>
<protein>
    <submittedName>
        <fullName evidence="1">Basement membrane-specific heparan sulfate proteoglycan core</fullName>
    </submittedName>
</protein>
<organism evidence="1 2">
    <name type="scientific">Brachionus plicatilis</name>
    <name type="common">Marine rotifer</name>
    <name type="synonym">Brachionus muelleri</name>
    <dbReference type="NCBI Taxonomy" id="10195"/>
    <lineage>
        <taxon>Eukaryota</taxon>
        <taxon>Metazoa</taxon>
        <taxon>Spiralia</taxon>
        <taxon>Gnathifera</taxon>
        <taxon>Rotifera</taxon>
        <taxon>Eurotatoria</taxon>
        <taxon>Monogononta</taxon>
        <taxon>Pseudotrocha</taxon>
        <taxon>Ploima</taxon>
        <taxon>Brachionidae</taxon>
        <taxon>Brachionus</taxon>
    </lineage>
</organism>
<dbReference type="InterPro" id="IPR036179">
    <property type="entry name" value="Ig-like_dom_sf"/>
</dbReference>
<dbReference type="AlphaFoldDB" id="A0A3M7SDT9"/>